<dbReference type="GeneID" id="80921924"/>
<dbReference type="EMBL" id="OX365772">
    <property type="protein sequence ID" value="CAI4036999.1"/>
    <property type="molecule type" value="Genomic_DNA"/>
</dbReference>
<reference evidence="2" key="1">
    <citation type="submission" date="2022-10" db="EMBL/GenBank/DDBJ databases">
        <authorList>
            <person name="Byrne P K."/>
        </authorList>
    </citation>
    <scope>NUCLEOTIDE SEQUENCE</scope>
    <source>
        <strain evidence="2">IFO1815</strain>
    </source>
</reference>
<protein>
    <submittedName>
        <fullName evidence="2">SMKI16G2965 protein</fullName>
    </submittedName>
</protein>
<dbReference type="Proteomes" id="UP001161438">
    <property type="component" value="Chromosome 16"/>
</dbReference>
<evidence type="ECO:0000313" key="3">
    <source>
        <dbReference type="Proteomes" id="UP001161438"/>
    </source>
</evidence>
<organism evidence="2 3">
    <name type="scientific">Saccharomyces mikatae IFO 1815</name>
    <dbReference type="NCBI Taxonomy" id="226126"/>
    <lineage>
        <taxon>Eukaryota</taxon>
        <taxon>Fungi</taxon>
        <taxon>Dikarya</taxon>
        <taxon>Ascomycota</taxon>
        <taxon>Saccharomycotina</taxon>
        <taxon>Saccharomycetes</taxon>
        <taxon>Saccharomycetales</taxon>
        <taxon>Saccharomycetaceae</taxon>
        <taxon>Saccharomyces</taxon>
    </lineage>
</organism>
<evidence type="ECO:0000256" key="1">
    <source>
        <dbReference type="SAM" id="MobiDB-lite"/>
    </source>
</evidence>
<keyword evidence="3" id="KW-1185">Reference proteome</keyword>
<accession>A0AA35IU72</accession>
<feature type="region of interest" description="Disordered" evidence="1">
    <location>
        <begin position="46"/>
        <end position="83"/>
    </location>
</feature>
<sequence>MSITFRKIKLIFKKNDSRYPQNYRAEMKSKNTVITRHDLLIAHEREQRASLDRTNSISNLQSHEKRREERSKRAYKLVNDSIN</sequence>
<name>A0AA35IU72_SACMI</name>
<dbReference type="AlphaFoldDB" id="A0AA35IU72"/>
<proteinExistence type="predicted"/>
<evidence type="ECO:0000313" key="2">
    <source>
        <dbReference type="EMBL" id="CAI4036999.1"/>
    </source>
</evidence>
<gene>
    <name evidence="2" type="primary">SMKI16G2965</name>
    <name evidence="2" type="ORF">SMKI_16G2965</name>
</gene>
<dbReference type="RefSeq" id="XP_056080116.1">
    <property type="nucleotide sequence ID" value="XM_056226393.1"/>
</dbReference>
<feature type="compositionally biased region" description="Polar residues" evidence="1">
    <location>
        <begin position="52"/>
        <end position="61"/>
    </location>
</feature>
<feature type="compositionally biased region" description="Basic and acidic residues" evidence="1">
    <location>
        <begin position="62"/>
        <end position="72"/>
    </location>
</feature>